<sequence>MTTHDVKVGPVEYERIRVNEKHTVLLYRGDRDYQAGDTLRLWRNDTEPDEYRYSTERTILHVLAKHDALDSRYVALSLADPRVKRLTERMAEADRELVRLSRSNTALRARACRLAGR</sequence>
<dbReference type="RefSeq" id="YP_010051708.1">
    <property type="nucleotide sequence ID" value="NC_054446.1"/>
</dbReference>
<evidence type="ECO:0000256" key="1">
    <source>
        <dbReference type="SAM" id="Coils"/>
    </source>
</evidence>
<dbReference type="GeneID" id="63926200"/>
<feature type="coiled-coil region" evidence="1">
    <location>
        <begin position="83"/>
        <end position="110"/>
    </location>
</feature>
<dbReference type="InterPro" id="IPR039440">
    <property type="entry name" value="DUF3850"/>
</dbReference>
<dbReference type="Gene3D" id="2.30.130.30">
    <property type="entry name" value="Hypothetical protein"/>
    <property type="match status" value="1"/>
</dbReference>
<dbReference type="EMBL" id="MN234185">
    <property type="protein sequence ID" value="QFG10118.1"/>
    <property type="molecule type" value="Genomic_DNA"/>
</dbReference>
<feature type="domain" description="DUF3850" evidence="2">
    <location>
        <begin position="3"/>
        <end position="77"/>
    </location>
</feature>
<keyword evidence="4" id="KW-1185">Reference proteome</keyword>
<protein>
    <recommendedName>
        <fullName evidence="2">DUF3850 domain-containing protein</fullName>
    </recommendedName>
</protein>
<dbReference type="Pfam" id="PF12961">
    <property type="entry name" value="DUF3850"/>
    <property type="match status" value="1"/>
</dbReference>
<evidence type="ECO:0000313" key="4">
    <source>
        <dbReference type="Proteomes" id="UP000325760"/>
    </source>
</evidence>
<evidence type="ECO:0000259" key="2">
    <source>
        <dbReference type="Pfam" id="PF12961"/>
    </source>
</evidence>
<keyword evidence="1" id="KW-0175">Coiled coil</keyword>
<dbReference type="Proteomes" id="UP000325760">
    <property type="component" value="Segment"/>
</dbReference>
<gene>
    <name evidence="3" type="primary">38</name>
    <name evidence="3" type="ORF">PBI_LEMURIA_38</name>
</gene>
<proteinExistence type="predicted"/>
<name>A0A5J6TI91_9CAUD</name>
<organism evidence="3 4">
    <name type="scientific">Mycobacterium phage Lemuria</name>
    <dbReference type="NCBI Taxonomy" id="2599868"/>
    <lineage>
        <taxon>Viruses</taxon>
        <taxon>Duplodnaviria</taxon>
        <taxon>Heunggongvirae</taxon>
        <taxon>Uroviricota</taxon>
        <taxon>Caudoviricetes</taxon>
        <taxon>Gclasvirinae</taxon>
        <taxon>Jolieduovirus</taxon>
        <taxon>Jolieduovirus lemuria</taxon>
    </lineage>
</organism>
<accession>A0A5J6TI91</accession>
<evidence type="ECO:0000313" key="3">
    <source>
        <dbReference type="EMBL" id="QFG10118.1"/>
    </source>
</evidence>
<reference evidence="3 4" key="1">
    <citation type="submission" date="2019-07" db="EMBL/GenBank/DDBJ databases">
        <authorList>
            <person name="Divens A.M."/>
            <person name="Garlena R.A."/>
            <person name="Russell D.A."/>
            <person name="Pope W.H."/>
            <person name="Jacobs-Sera D."/>
            <person name="Hatfull G.F."/>
        </authorList>
    </citation>
    <scope>NUCLEOTIDE SEQUENCE [LARGE SCALE GENOMIC DNA]</scope>
</reference>
<dbReference type="KEGG" id="vg:63926200"/>